<reference evidence="1" key="2">
    <citation type="journal article" date="2022" name="New Phytol.">
        <title>Evolutionary transition to the ectomycorrhizal habit in the genomes of a hyperdiverse lineage of mushroom-forming fungi.</title>
        <authorList>
            <person name="Looney B."/>
            <person name="Miyauchi S."/>
            <person name="Morin E."/>
            <person name="Drula E."/>
            <person name="Courty P.E."/>
            <person name="Kohler A."/>
            <person name="Kuo A."/>
            <person name="LaButti K."/>
            <person name="Pangilinan J."/>
            <person name="Lipzen A."/>
            <person name="Riley R."/>
            <person name="Andreopoulos W."/>
            <person name="He G."/>
            <person name="Johnson J."/>
            <person name="Nolan M."/>
            <person name="Tritt A."/>
            <person name="Barry K.W."/>
            <person name="Grigoriev I.V."/>
            <person name="Nagy L.G."/>
            <person name="Hibbett D."/>
            <person name="Henrissat B."/>
            <person name="Matheny P.B."/>
            <person name="Labbe J."/>
            <person name="Martin F.M."/>
        </authorList>
    </citation>
    <scope>NUCLEOTIDE SEQUENCE</scope>
    <source>
        <strain evidence="1">EC-137</strain>
    </source>
</reference>
<evidence type="ECO:0000313" key="2">
    <source>
        <dbReference type="Proteomes" id="UP000814128"/>
    </source>
</evidence>
<accession>A0ACB8QUJ3</accession>
<reference evidence="1" key="1">
    <citation type="submission" date="2021-02" db="EMBL/GenBank/DDBJ databases">
        <authorList>
            <consortium name="DOE Joint Genome Institute"/>
            <person name="Ahrendt S."/>
            <person name="Looney B.P."/>
            <person name="Miyauchi S."/>
            <person name="Morin E."/>
            <person name="Drula E."/>
            <person name="Courty P.E."/>
            <person name="Chicoki N."/>
            <person name="Fauchery L."/>
            <person name="Kohler A."/>
            <person name="Kuo A."/>
            <person name="Labutti K."/>
            <person name="Pangilinan J."/>
            <person name="Lipzen A."/>
            <person name="Riley R."/>
            <person name="Andreopoulos W."/>
            <person name="He G."/>
            <person name="Johnson J."/>
            <person name="Barry K.W."/>
            <person name="Grigoriev I.V."/>
            <person name="Nagy L."/>
            <person name="Hibbett D."/>
            <person name="Henrissat B."/>
            <person name="Matheny P.B."/>
            <person name="Labbe J."/>
            <person name="Martin F."/>
        </authorList>
    </citation>
    <scope>NUCLEOTIDE SEQUENCE</scope>
    <source>
        <strain evidence="1">EC-137</strain>
    </source>
</reference>
<organism evidence="1 2">
    <name type="scientific">Vararia minispora EC-137</name>
    <dbReference type="NCBI Taxonomy" id="1314806"/>
    <lineage>
        <taxon>Eukaryota</taxon>
        <taxon>Fungi</taxon>
        <taxon>Dikarya</taxon>
        <taxon>Basidiomycota</taxon>
        <taxon>Agaricomycotina</taxon>
        <taxon>Agaricomycetes</taxon>
        <taxon>Russulales</taxon>
        <taxon>Lachnocladiaceae</taxon>
        <taxon>Vararia</taxon>
    </lineage>
</organism>
<keyword evidence="2" id="KW-1185">Reference proteome</keyword>
<protein>
    <submittedName>
        <fullName evidence="1">Uncharacterized protein</fullName>
    </submittedName>
</protein>
<dbReference type="EMBL" id="MU273483">
    <property type="protein sequence ID" value="KAI0035531.1"/>
    <property type="molecule type" value="Genomic_DNA"/>
</dbReference>
<name>A0ACB8QUJ3_9AGAM</name>
<dbReference type="Proteomes" id="UP000814128">
    <property type="component" value="Unassembled WGS sequence"/>
</dbReference>
<evidence type="ECO:0000313" key="1">
    <source>
        <dbReference type="EMBL" id="KAI0035531.1"/>
    </source>
</evidence>
<gene>
    <name evidence="1" type="ORF">K488DRAFT_82972</name>
</gene>
<proteinExistence type="predicted"/>
<comment type="caution">
    <text evidence="1">The sequence shown here is derived from an EMBL/GenBank/DDBJ whole genome shotgun (WGS) entry which is preliminary data.</text>
</comment>
<sequence>MPSASSGVAKSELKACSGCKNVWYCSPEHQRQDWKRHKHLCKEHQRNNLSMILGSLTSTKLMSCGHPVPALTDQKDWTEDFVKLHKYEITLALAGMLLKARGRDFQFDPLEEFVEFKLRYKHDCMHREEDVGNPAMTYDVIDASVKLLAETSPGTQKYMKNFAERSVVPNLMAHKMNPDSTVVSIIPIFFIDPEYGVPYISSCPIQEHDLEDPEERDILPIPWWAEVAVNAKTGLVWRRFEETRPDEPYDFIDIPGKLVRKDVGEWQWQEVSSPRFAKVHVRVLTLSIGGLIARPRGYPGSGTRVRFGAQNEVMPMLVKYEHERVHGSVDGSDRDSLDEILQEVL</sequence>